<dbReference type="EMBL" id="WKPR01000013">
    <property type="protein sequence ID" value="MSB20527.1"/>
    <property type="molecule type" value="Genomic_DNA"/>
</dbReference>
<name>A0A6I2R9W5_FLAPL</name>
<gene>
    <name evidence="1" type="ORF">GKE97_13500</name>
</gene>
<organism evidence="1 2">
    <name type="scientific">Flavonifractor plautii</name>
    <name type="common">Fusobacterium plautii</name>
    <dbReference type="NCBI Taxonomy" id="292800"/>
    <lineage>
        <taxon>Bacteria</taxon>
        <taxon>Bacillati</taxon>
        <taxon>Bacillota</taxon>
        <taxon>Clostridia</taxon>
        <taxon>Eubacteriales</taxon>
        <taxon>Oscillospiraceae</taxon>
        <taxon>Flavonifractor</taxon>
    </lineage>
</organism>
<evidence type="ECO:0000313" key="2">
    <source>
        <dbReference type="Proteomes" id="UP000434475"/>
    </source>
</evidence>
<protein>
    <submittedName>
        <fullName evidence="1">Uncharacterized protein</fullName>
    </submittedName>
</protein>
<dbReference type="Proteomes" id="UP000434475">
    <property type="component" value="Unassembled WGS sequence"/>
</dbReference>
<proteinExistence type="predicted"/>
<reference evidence="1 2" key="1">
    <citation type="journal article" date="2019" name="Nat. Med.">
        <title>A library of human gut bacterial isolates paired with longitudinal multiomics data enables mechanistic microbiome research.</title>
        <authorList>
            <person name="Poyet M."/>
            <person name="Groussin M."/>
            <person name="Gibbons S.M."/>
            <person name="Avila-Pacheco J."/>
            <person name="Jiang X."/>
            <person name="Kearney S.M."/>
            <person name="Perrotta A.R."/>
            <person name="Berdy B."/>
            <person name="Zhao S."/>
            <person name="Lieberman T.D."/>
            <person name="Swanson P.K."/>
            <person name="Smith M."/>
            <person name="Roesemann S."/>
            <person name="Alexander J.E."/>
            <person name="Rich S.A."/>
            <person name="Livny J."/>
            <person name="Vlamakis H."/>
            <person name="Clish C."/>
            <person name="Bullock K."/>
            <person name="Deik A."/>
            <person name="Scott J."/>
            <person name="Pierce K.A."/>
            <person name="Xavier R.J."/>
            <person name="Alm E.J."/>
        </authorList>
    </citation>
    <scope>NUCLEOTIDE SEQUENCE [LARGE SCALE GENOMIC DNA]</scope>
    <source>
        <strain evidence="1 2">BIOML-A2</strain>
    </source>
</reference>
<evidence type="ECO:0000313" key="1">
    <source>
        <dbReference type="EMBL" id="MSB20527.1"/>
    </source>
</evidence>
<dbReference type="AlphaFoldDB" id="A0A6I2R9W5"/>
<accession>A0A6I2R9W5</accession>
<dbReference type="RefSeq" id="WP_108981660.1">
    <property type="nucleotide sequence ID" value="NZ_JAQLWY010000015.1"/>
</dbReference>
<sequence>MSMNIYPFQEPAAFALCGEAAKLIWEQVSDEADEFTTDGLSDLWCNLFDACWSNSFSGEIESLFPELTRNPMEQSFDDEKLAIIPCDREPELFEAAYANKEELLEEFKEKLANAGIEMPENFDWWRYIVKVSGTDFS</sequence>
<comment type="caution">
    <text evidence="1">The sequence shown here is derived from an EMBL/GenBank/DDBJ whole genome shotgun (WGS) entry which is preliminary data.</text>
</comment>